<reference evidence="1 2" key="1">
    <citation type="journal article" date="2015" name="Nature">
        <title>rRNA introns, odd ribosomes, and small enigmatic genomes across a large radiation of phyla.</title>
        <authorList>
            <person name="Brown C.T."/>
            <person name="Hug L.A."/>
            <person name="Thomas B.C."/>
            <person name="Sharon I."/>
            <person name="Castelle C.J."/>
            <person name="Singh A."/>
            <person name="Wilkins M.J."/>
            <person name="Williams K.H."/>
            <person name="Banfield J.F."/>
        </authorList>
    </citation>
    <scope>NUCLEOTIDE SEQUENCE [LARGE SCALE GENOMIC DNA]</scope>
</reference>
<evidence type="ECO:0000313" key="1">
    <source>
        <dbReference type="EMBL" id="KKS47473.1"/>
    </source>
</evidence>
<gene>
    <name evidence="1" type="ORF">UV12_C0007G0013</name>
</gene>
<sequence>MTGLDRRFPLVGAMPRILEISLNLEYNLVAKNNLVAKVKATVSPYFTANAFTPAYAIA</sequence>
<evidence type="ECO:0000313" key="2">
    <source>
        <dbReference type="Proteomes" id="UP000034704"/>
    </source>
</evidence>
<name>A0A0G1CCV6_9BACT</name>
<dbReference type="AlphaFoldDB" id="A0A0G1CCV6"/>
<accession>A0A0G1CCV6</accession>
<proteinExistence type="predicted"/>
<dbReference type="STRING" id="1618756.UV12_C0007G0013"/>
<organism evidence="1 2">
    <name type="scientific">Candidatus Nomurabacteria bacterium GW2011_GWC2_42_20</name>
    <dbReference type="NCBI Taxonomy" id="1618756"/>
    <lineage>
        <taxon>Bacteria</taxon>
        <taxon>Candidatus Nomuraibacteriota</taxon>
    </lineage>
</organism>
<comment type="caution">
    <text evidence="1">The sequence shown here is derived from an EMBL/GenBank/DDBJ whole genome shotgun (WGS) entry which is preliminary data.</text>
</comment>
<protein>
    <submittedName>
        <fullName evidence="1">Uncharacterized protein</fullName>
    </submittedName>
</protein>
<dbReference type="EMBL" id="LCDG01000007">
    <property type="protein sequence ID" value="KKS47473.1"/>
    <property type="molecule type" value="Genomic_DNA"/>
</dbReference>
<dbReference type="Proteomes" id="UP000034704">
    <property type="component" value="Unassembled WGS sequence"/>
</dbReference>